<feature type="compositionally biased region" description="Pro residues" evidence="1">
    <location>
        <begin position="46"/>
        <end position="58"/>
    </location>
</feature>
<dbReference type="HOGENOM" id="CLU_1460399_0_0_5"/>
<dbReference type="Proteomes" id="UP000018851">
    <property type="component" value="Chromosome"/>
</dbReference>
<dbReference type="KEGG" id="ssan:NX02_04345"/>
<name>W0A815_9SPHN</name>
<feature type="region of interest" description="Disordered" evidence="1">
    <location>
        <begin position="36"/>
        <end position="71"/>
    </location>
</feature>
<accession>W0A815</accession>
<dbReference type="eggNOG" id="ENOG5032MHF">
    <property type="taxonomic scope" value="Bacteria"/>
</dbReference>
<proteinExistence type="predicted"/>
<evidence type="ECO:0000313" key="3">
    <source>
        <dbReference type="Proteomes" id="UP000018851"/>
    </source>
</evidence>
<evidence type="ECO:0000313" key="2">
    <source>
        <dbReference type="EMBL" id="AHE52617.1"/>
    </source>
</evidence>
<dbReference type="STRING" id="1123269.NX02_04345"/>
<protein>
    <submittedName>
        <fullName evidence="2">Uncharacterized protein</fullName>
    </submittedName>
</protein>
<dbReference type="RefSeq" id="WP_025290915.1">
    <property type="nucleotide sequence ID" value="NZ_CP006644.1"/>
</dbReference>
<reference evidence="2 3" key="1">
    <citation type="submission" date="2013-07" db="EMBL/GenBank/DDBJ databases">
        <title>Completed genome of Sphingomonas sanxanigenens NX02.</title>
        <authorList>
            <person name="Ma T."/>
            <person name="Huang H."/>
            <person name="Wu M."/>
            <person name="Li X."/>
            <person name="Li G."/>
        </authorList>
    </citation>
    <scope>NUCLEOTIDE SEQUENCE [LARGE SCALE GENOMIC DNA]</scope>
    <source>
        <strain evidence="2 3">NX02</strain>
    </source>
</reference>
<sequence length="185" mass="20718">MSRNTWCPPEYRAAYDALTRKKIRAADARAMIEEQMKVDAARSRPVAPPTAEPEPSCPPVADEPRRAVGKPAPRVGDLVQLPESYDPMIVQIALNRRKNWQRARSGRGGNHMMKAARLIMDGNAETVRRESDPVERAKSYLRRRGYIVYDGAVLEPRQQGFVVGRRTVPNAAALIDLARKMGWAA</sequence>
<gene>
    <name evidence="2" type="ORF">NX02_04345</name>
</gene>
<organism evidence="2 3">
    <name type="scientific">Sphingomonas sanxanigenens DSM 19645 = NX02</name>
    <dbReference type="NCBI Taxonomy" id="1123269"/>
    <lineage>
        <taxon>Bacteria</taxon>
        <taxon>Pseudomonadati</taxon>
        <taxon>Pseudomonadota</taxon>
        <taxon>Alphaproteobacteria</taxon>
        <taxon>Sphingomonadales</taxon>
        <taxon>Sphingomonadaceae</taxon>
        <taxon>Sphingomonas</taxon>
    </lineage>
</organism>
<dbReference type="EMBL" id="CP006644">
    <property type="protein sequence ID" value="AHE52617.1"/>
    <property type="molecule type" value="Genomic_DNA"/>
</dbReference>
<keyword evidence="3" id="KW-1185">Reference proteome</keyword>
<dbReference type="PATRIC" id="fig|1123269.5.peg.845"/>
<dbReference type="AlphaFoldDB" id="W0A815"/>
<evidence type="ECO:0000256" key="1">
    <source>
        <dbReference type="SAM" id="MobiDB-lite"/>
    </source>
</evidence>
<dbReference type="OrthoDB" id="7589317at2"/>